<organism evidence="2 3">
    <name type="scientific">Guyparkeria halophila</name>
    <dbReference type="NCBI Taxonomy" id="47960"/>
    <lineage>
        <taxon>Bacteria</taxon>
        <taxon>Pseudomonadati</taxon>
        <taxon>Pseudomonadota</taxon>
        <taxon>Gammaproteobacteria</taxon>
        <taxon>Chromatiales</taxon>
        <taxon>Thioalkalibacteraceae</taxon>
        <taxon>Guyparkeria</taxon>
    </lineage>
</organism>
<dbReference type="Gene3D" id="2.60.40.1890">
    <property type="entry name" value="PCu(A)C copper chaperone"/>
    <property type="match status" value="1"/>
</dbReference>
<dbReference type="Pfam" id="PF04314">
    <property type="entry name" value="PCuAC"/>
    <property type="match status" value="1"/>
</dbReference>
<dbReference type="PANTHER" id="PTHR36302">
    <property type="entry name" value="BLR7088 PROTEIN"/>
    <property type="match status" value="1"/>
</dbReference>
<reference evidence="2 3" key="1">
    <citation type="submission" date="2023-11" db="EMBL/GenBank/DDBJ databases">
        <title>MicrobeMod: A computational toolkit for identifying prokaryotic methylation and restriction-modification with nanopore sequencing.</title>
        <authorList>
            <person name="Crits-Christoph A."/>
            <person name="Kang S.C."/>
            <person name="Lee H."/>
            <person name="Ostrov N."/>
        </authorList>
    </citation>
    <scope>NUCLEOTIDE SEQUENCE [LARGE SCALE GENOMIC DNA]</scope>
    <source>
        <strain evidence="2 3">ATCC 49870</strain>
    </source>
</reference>
<keyword evidence="1" id="KW-0732">Signal</keyword>
<evidence type="ECO:0000313" key="3">
    <source>
        <dbReference type="Proteomes" id="UP001327459"/>
    </source>
</evidence>
<feature type="signal peptide" evidence="1">
    <location>
        <begin position="1"/>
        <end position="22"/>
    </location>
</feature>
<accession>A0ABZ0YXJ0</accession>
<dbReference type="EMBL" id="CP140153">
    <property type="protein sequence ID" value="WQH15952.1"/>
    <property type="molecule type" value="Genomic_DNA"/>
</dbReference>
<keyword evidence="3" id="KW-1185">Reference proteome</keyword>
<dbReference type="InterPro" id="IPR058248">
    <property type="entry name" value="Lxx211020-like"/>
</dbReference>
<proteinExistence type="predicted"/>
<dbReference type="PANTHER" id="PTHR36302:SF1">
    <property type="entry name" value="COPPER CHAPERONE PCU(A)C"/>
    <property type="match status" value="1"/>
</dbReference>
<evidence type="ECO:0000256" key="1">
    <source>
        <dbReference type="SAM" id="SignalP"/>
    </source>
</evidence>
<evidence type="ECO:0000313" key="2">
    <source>
        <dbReference type="EMBL" id="WQH15952.1"/>
    </source>
</evidence>
<dbReference type="InterPro" id="IPR007410">
    <property type="entry name" value="LpqE-like"/>
</dbReference>
<dbReference type="SUPFAM" id="SSF110087">
    <property type="entry name" value="DR1885-like metal-binding protein"/>
    <property type="match status" value="1"/>
</dbReference>
<name>A0ABZ0YXJ0_9GAMM</name>
<protein>
    <submittedName>
        <fullName evidence="2">Copper chaperone PCu(A)C</fullName>
    </submittedName>
</protein>
<gene>
    <name evidence="2" type="ORF">SR882_09315</name>
</gene>
<dbReference type="Proteomes" id="UP001327459">
    <property type="component" value="Chromosome"/>
</dbReference>
<feature type="chain" id="PRO_5045191285" evidence="1">
    <location>
        <begin position="23"/>
        <end position="157"/>
    </location>
</feature>
<sequence length="157" mass="16755">MKRLSALIAATIAAVMTLPASAAELEVREPWVVLAPPGAYATAAFMELHNAGEVPVDVVEADAPGFETVELHRSFNEDGMHRMVRQDRISVPAGESVALAPGGLHIMLIGPETAPAEGERIAIELRFDDGSTQTVEAVVRPREARPAGHGHGDHHHH</sequence>
<dbReference type="InterPro" id="IPR036182">
    <property type="entry name" value="PCuAC_sf"/>
</dbReference>
<dbReference type="RefSeq" id="WP_322520975.1">
    <property type="nucleotide sequence ID" value="NZ_CP140153.1"/>
</dbReference>